<reference evidence="2" key="1">
    <citation type="journal article" date="2023" name="Insect Mol. Biol.">
        <title>Genome sequencing provides insights into the evolution of gene families encoding plant cell wall-degrading enzymes in longhorned beetles.</title>
        <authorList>
            <person name="Shin N.R."/>
            <person name="Okamura Y."/>
            <person name="Kirsch R."/>
            <person name="Pauchet Y."/>
        </authorList>
    </citation>
    <scope>NUCLEOTIDE SEQUENCE</scope>
    <source>
        <strain evidence="2">MMC_N1</strain>
    </source>
</reference>
<keyword evidence="3" id="KW-1185">Reference proteome</keyword>
<name>A0ABQ9JFC1_9CUCU</name>
<dbReference type="InterPro" id="IPR043144">
    <property type="entry name" value="Mal/L-sulf/L-lact_DH-like_ah"/>
</dbReference>
<sequence>MTAVIHEGDVCDTSRRMASWGIKQALNRCCHFSVASQSLLKCTSAHSKKFFVSYSRNMATCTPSATTAKEEPHLLTSVDEAYRFMTDCLKAAGTPQDHAEIVAKNLLEADYRGHYSHGMNRLSKSLRILKIFKKSLRGSDLANLDFRPALHGH</sequence>
<dbReference type="PANTHER" id="PTHR11091:SF0">
    <property type="entry name" value="MALATE DEHYDROGENASE"/>
    <property type="match status" value="1"/>
</dbReference>
<dbReference type="Gene3D" id="1.10.1530.10">
    <property type="match status" value="1"/>
</dbReference>
<dbReference type="SUPFAM" id="SSF89733">
    <property type="entry name" value="L-sulfolactate dehydrogenase-like"/>
    <property type="match status" value="1"/>
</dbReference>
<evidence type="ECO:0000313" key="2">
    <source>
        <dbReference type="EMBL" id="KAJ8976631.1"/>
    </source>
</evidence>
<evidence type="ECO:0008006" key="4">
    <source>
        <dbReference type="Google" id="ProtNLM"/>
    </source>
</evidence>
<comment type="caution">
    <text evidence="2">The sequence shown here is derived from an EMBL/GenBank/DDBJ whole genome shotgun (WGS) entry which is preliminary data.</text>
</comment>
<dbReference type="PANTHER" id="PTHR11091">
    <property type="entry name" value="OXIDOREDUCTASE-RELATED"/>
    <property type="match status" value="1"/>
</dbReference>
<dbReference type="Proteomes" id="UP001162164">
    <property type="component" value="Unassembled WGS sequence"/>
</dbReference>
<dbReference type="EMBL" id="JAPWTJ010000647">
    <property type="protein sequence ID" value="KAJ8976631.1"/>
    <property type="molecule type" value="Genomic_DNA"/>
</dbReference>
<dbReference type="InterPro" id="IPR036111">
    <property type="entry name" value="Mal/L-sulfo/L-lacto_DH-like_sf"/>
</dbReference>
<accession>A0ABQ9JFC1</accession>
<protein>
    <recommendedName>
        <fullName evidence="4">Malate dehydrogenase</fullName>
    </recommendedName>
</protein>
<evidence type="ECO:0000313" key="3">
    <source>
        <dbReference type="Proteomes" id="UP001162164"/>
    </source>
</evidence>
<dbReference type="Pfam" id="PF02615">
    <property type="entry name" value="Ldh_2"/>
    <property type="match status" value="1"/>
</dbReference>
<dbReference type="InterPro" id="IPR003767">
    <property type="entry name" value="Malate/L-lactate_DH-like"/>
</dbReference>
<evidence type="ECO:0000256" key="1">
    <source>
        <dbReference type="ARBA" id="ARBA00006056"/>
    </source>
</evidence>
<gene>
    <name evidence="2" type="ORF">NQ317_009723</name>
</gene>
<organism evidence="2 3">
    <name type="scientific">Molorchus minor</name>
    <dbReference type="NCBI Taxonomy" id="1323400"/>
    <lineage>
        <taxon>Eukaryota</taxon>
        <taxon>Metazoa</taxon>
        <taxon>Ecdysozoa</taxon>
        <taxon>Arthropoda</taxon>
        <taxon>Hexapoda</taxon>
        <taxon>Insecta</taxon>
        <taxon>Pterygota</taxon>
        <taxon>Neoptera</taxon>
        <taxon>Endopterygota</taxon>
        <taxon>Coleoptera</taxon>
        <taxon>Polyphaga</taxon>
        <taxon>Cucujiformia</taxon>
        <taxon>Chrysomeloidea</taxon>
        <taxon>Cerambycidae</taxon>
        <taxon>Lamiinae</taxon>
        <taxon>Monochamini</taxon>
        <taxon>Molorchus</taxon>
    </lineage>
</organism>
<comment type="similarity">
    <text evidence="1">Belongs to the LDH2/MDH2 oxidoreductase family.</text>
</comment>
<proteinExistence type="inferred from homology"/>